<dbReference type="RefSeq" id="WP_095895038.1">
    <property type="nucleotide sequence ID" value="NZ_BOQF01000012.1"/>
</dbReference>
<protein>
    <recommendedName>
        <fullName evidence="3">DUF4286 domain-containing protein</fullName>
    </recommendedName>
</protein>
<dbReference type="EMBL" id="CP022387">
    <property type="protein sequence ID" value="ATA88767.1"/>
    <property type="molecule type" value="Genomic_DNA"/>
</dbReference>
<dbReference type="Proteomes" id="UP000217348">
    <property type="component" value="Chromosome"/>
</dbReference>
<name>A0A250FXU0_9FLAO</name>
<proteinExistence type="predicted"/>
<evidence type="ECO:0000313" key="1">
    <source>
        <dbReference type="EMBL" id="ATA88767.1"/>
    </source>
</evidence>
<reference evidence="2" key="1">
    <citation type="submission" date="2017-06" db="EMBL/GenBank/DDBJ databases">
        <title>Capnocytophaga spp. assemblies.</title>
        <authorList>
            <person name="Gulvik C.A."/>
        </authorList>
    </citation>
    <scope>NUCLEOTIDE SEQUENCE [LARGE SCALE GENOMIC DNA]</scope>
    <source>
        <strain evidence="2">H2177</strain>
    </source>
</reference>
<dbReference type="Pfam" id="PF14114">
    <property type="entry name" value="DUF4286"/>
    <property type="match status" value="1"/>
</dbReference>
<gene>
    <name evidence="1" type="ORF">CGC58_02920</name>
</gene>
<evidence type="ECO:0008006" key="3">
    <source>
        <dbReference type="Google" id="ProtNLM"/>
    </source>
</evidence>
<dbReference type="InterPro" id="IPR025563">
    <property type="entry name" value="DUF4286"/>
</dbReference>
<organism evidence="1 2">
    <name type="scientific">Capnocytophaga stomatis</name>
    <dbReference type="NCBI Taxonomy" id="1848904"/>
    <lineage>
        <taxon>Bacteria</taxon>
        <taxon>Pseudomonadati</taxon>
        <taxon>Bacteroidota</taxon>
        <taxon>Flavobacteriia</taxon>
        <taxon>Flavobacteriales</taxon>
        <taxon>Flavobacteriaceae</taxon>
        <taxon>Capnocytophaga</taxon>
    </lineage>
</organism>
<accession>A0A250FXU0</accession>
<sequence length="100" mass="11997">MYIYNLTAVIGRNIHNQWLDWIKQIYIHKVYETNKIKSVRIFKIMNMENDITYAIHHETESPQDLLHFIKKEIPTLKQLSMENFGDKVLMFGTELKEISL</sequence>
<dbReference type="AlphaFoldDB" id="A0A250FXU0"/>
<evidence type="ECO:0000313" key="2">
    <source>
        <dbReference type="Proteomes" id="UP000217348"/>
    </source>
</evidence>
<dbReference type="KEGG" id="csto:CGC58_02920"/>
<dbReference type="OrthoDB" id="1121837at2"/>